<dbReference type="EMBL" id="CAXITT010000174">
    <property type="protein sequence ID" value="CAL1534516.1"/>
    <property type="molecule type" value="Genomic_DNA"/>
</dbReference>
<feature type="region of interest" description="Disordered" evidence="6">
    <location>
        <begin position="555"/>
        <end position="578"/>
    </location>
</feature>
<dbReference type="PROSITE" id="PS50143">
    <property type="entry name" value="BIR_REPEAT_2"/>
    <property type="match status" value="2"/>
</dbReference>
<dbReference type="InterPro" id="IPR001841">
    <property type="entry name" value="Znf_RING"/>
</dbReference>
<dbReference type="FunFam" id="1.10.1170.10:FF:000002">
    <property type="entry name" value="Baculoviral IAP repeat containing 7"/>
    <property type="match status" value="1"/>
</dbReference>
<accession>A0AAV2HQV4</accession>
<dbReference type="PROSITE" id="PS50089">
    <property type="entry name" value="ZF_RING_2"/>
    <property type="match status" value="1"/>
</dbReference>
<dbReference type="InterPro" id="IPR001370">
    <property type="entry name" value="BIR_rpt"/>
</dbReference>
<dbReference type="Pfam" id="PF13920">
    <property type="entry name" value="zf-C3HC4_3"/>
    <property type="match status" value="1"/>
</dbReference>
<dbReference type="CDD" id="cd16510">
    <property type="entry name" value="RING-HC_IAPs"/>
    <property type="match status" value="1"/>
</dbReference>
<keyword evidence="3 5" id="KW-0863">Zinc-finger</keyword>
<dbReference type="Gene3D" id="3.30.40.10">
    <property type="entry name" value="Zinc/RING finger domain, C3HC4 (zinc finger)"/>
    <property type="match status" value="1"/>
</dbReference>
<feature type="compositionally biased region" description="Low complexity" evidence="6">
    <location>
        <begin position="557"/>
        <end position="575"/>
    </location>
</feature>
<evidence type="ECO:0000256" key="2">
    <source>
        <dbReference type="ARBA" id="ARBA00022723"/>
    </source>
</evidence>
<feature type="compositionally biased region" description="Polar residues" evidence="6">
    <location>
        <begin position="113"/>
        <end position="144"/>
    </location>
</feature>
<dbReference type="SUPFAM" id="SSF57924">
    <property type="entry name" value="Inhibitor of apoptosis (IAP) repeat"/>
    <property type="match status" value="2"/>
</dbReference>
<dbReference type="GO" id="GO:0005634">
    <property type="term" value="C:nucleus"/>
    <property type="evidence" value="ECO:0007669"/>
    <property type="project" value="TreeGrafter"/>
</dbReference>
<dbReference type="PROSITE" id="PS01282">
    <property type="entry name" value="BIR_REPEAT_1"/>
    <property type="match status" value="1"/>
</dbReference>
<feature type="region of interest" description="Disordered" evidence="6">
    <location>
        <begin position="113"/>
        <end position="145"/>
    </location>
</feature>
<dbReference type="Gene3D" id="1.10.1170.10">
    <property type="entry name" value="Inhibitor Of Apoptosis Protein (2mihbC-IAP-1), Chain A"/>
    <property type="match status" value="2"/>
</dbReference>
<proteinExistence type="inferred from homology"/>
<name>A0AAV2HQV4_LYMST</name>
<keyword evidence="4" id="KW-0862">Zinc</keyword>
<feature type="domain" description="RING-type" evidence="7">
    <location>
        <begin position="594"/>
        <end position="629"/>
    </location>
</feature>
<comment type="similarity">
    <text evidence="1">Belongs to the IAP family.</text>
</comment>
<organism evidence="8 9">
    <name type="scientific">Lymnaea stagnalis</name>
    <name type="common">Great pond snail</name>
    <name type="synonym">Helix stagnalis</name>
    <dbReference type="NCBI Taxonomy" id="6523"/>
    <lineage>
        <taxon>Eukaryota</taxon>
        <taxon>Metazoa</taxon>
        <taxon>Spiralia</taxon>
        <taxon>Lophotrochozoa</taxon>
        <taxon>Mollusca</taxon>
        <taxon>Gastropoda</taxon>
        <taxon>Heterobranchia</taxon>
        <taxon>Euthyneura</taxon>
        <taxon>Panpulmonata</taxon>
        <taxon>Hygrophila</taxon>
        <taxon>Lymnaeoidea</taxon>
        <taxon>Lymnaeidae</taxon>
        <taxon>Lymnaea</taxon>
    </lineage>
</organism>
<dbReference type="Pfam" id="PF00653">
    <property type="entry name" value="BIR"/>
    <property type="match status" value="2"/>
</dbReference>
<gene>
    <name evidence="8" type="ORF">GSLYS_00008476001</name>
</gene>
<dbReference type="GO" id="GO:0008270">
    <property type="term" value="F:zinc ion binding"/>
    <property type="evidence" value="ECO:0007669"/>
    <property type="project" value="UniProtKB-KW"/>
</dbReference>
<dbReference type="GO" id="GO:0005737">
    <property type="term" value="C:cytoplasm"/>
    <property type="evidence" value="ECO:0007669"/>
    <property type="project" value="TreeGrafter"/>
</dbReference>
<dbReference type="GO" id="GO:0051726">
    <property type="term" value="P:regulation of cell cycle"/>
    <property type="evidence" value="ECO:0007669"/>
    <property type="project" value="TreeGrafter"/>
</dbReference>
<dbReference type="AlphaFoldDB" id="A0AAV2HQV4"/>
<evidence type="ECO:0000259" key="7">
    <source>
        <dbReference type="PROSITE" id="PS50089"/>
    </source>
</evidence>
<protein>
    <recommendedName>
        <fullName evidence="7">RING-type domain-containing protein</fullName>
    </recommendedName>
</protein>
<comment type="caution">
    <text evidence="8">The sequence shown here is derived from an EMBL/GenBank/DDBJ whole genome shotgun (WGS) entry which is preliminary data.</text>
</comment>
<evidence type="ECO:0000256" key="6">
    <source>
        <dbReference type="SAM" id="MobiDB-lite"/>
    </source>
</evidence>
<dbReference type="Proteomes" id="UP001497497">
    <property type="component" value="Unassembled WGS sequence"/>
</dbReference>
<dbReference type="GO" id="GO:0061630">
    <property type="term" value="F:ubiquitin protein ligase activity"/>
    <property type="evidence" value="ECO:0007669"/>
    <property type="project" value="TreeGrafter"/>
</dbReference>
<feature type="region of interest" description="Disordered" evidence="6">
    <location>
        <begin position="61"/>
        <end position="80"/>
    </location>
</feature>
<dbReference type="GO" id="GO:0043066">
    <property type="term" value="P:negative regulation of apoptotic process"/>
    <property type="evidence" value="ECO:0007669"/>
    <property type="project" value="TreeGrafter"/>
</dbReference>
<evidence type="ECO:0000256" key="5">
    <source>
        <dbReference type="PROSITE-ProRule" id="PRU00175"/>
    </source>
</evidence>
<dbReference type="PANTHER" id="PTHR10044:SF139">
    <property type="entry name" value="DEATH-ASSOCIATED INHIBITOR OF APOPTOSIS 2"/>
    <property type="match status" value="1"/>
</dbReference>
<evidence type="ECO:0000256" key="3">
    <source>
        <dbReference type="ARBA" id="ARBA00022771"/>
    </source>
</evidence>
<evidence type="ECO:0000256" key="1">
    <source>
        <dbReference type="ARBA" id="ARBA00006672"/>
    </source>
</evidence>
<dbReference type="PANTHER" id="PTHR10044">
    <property type="entry name" value="INHIBITOR OF APOPTOSIS"/>
    <property type="match status" value="1"/>
</dbReference>
<evidence type="ECO:0000313" key="8">
    <source>
        <dbReference type="EMBL" id="CAL1534516.1"/>
    </source>
</evidence>
<keyword evidence="9" id="KW-1185">Reference proteome</keyword>
<dbReference type="InterPro" id="IPR013083">
    <property type="entry name" value="Znf_RING/FYVE/PHD"/>
</dbReference>
<dbReference type="SMART" id="SM00238">
    <property type="entry name" value="BIR"/>
    <property type="match status" value="2"/>
</dbReference>
<sequence>MLGQCDKNQLAGCLSERSAMSMMSDSATQKMKDTCCTRMTNCAWGNKCTGTDCTKHMNCESELTEKKRTKDRPGHQDESSFEEIWKCIEQKPSIPRADSSLRNPIANMLLTSTLSQGSSNDNPPSQASSSHTPLQHPTNISGISWGNFERETMRVASFSRYPIRSLKSASVLANSGFIYVGEGRSDKVICYFCNAVKENWKPEEDVETVHKQLSPQCPMVTITESNNTATLSTVEGATSVEDYSYSSETNSDQAITVSASGYDNRQQPRARPSSINAQQLNWLDSNRRSQPQTSQPPRNTLSSVAPQTNPLPSQNGSTDHQSLHPNINSQIYSIPRVPLSVPAVNPTIQPANHTTTPLVRDLNLQDLGIFYERPKKPEYAILTKRLETFQGWPLESAVTKENVAKAGLYYEGYGDSGRCFFCGGGLRKWEQGDDPFVEHARWYPKCGYIRQYKGQAFVDIVQIIKNDPPDRKTITLAQVVEEMDKLGVTESNAFEEDPVEHDAAVKSLLDEIQSPNSTLTYTREEVIQAAQILRNQSIALSSDLILSQLTQKHDATDGSSGATAGARATSGASNTDTIEELKDQNSTLRNNLICKICMDKEVKIVFLPCGHLVSCQECAVAFHDCPICRSHIRAYVRANIR</sequence>
<reference evidence="8 9" key="1">
    <citation type="submission" date="2024-04" db="EMBL/GenBank/DDBJ databases">
        <authorList>
            <consortium name="Genoscope - CEA"/>
            <person name="William W."/>
        </authorList>
    </citation>
    <scope>NUCLEOTIDE SEQUENCE [LARGE SCALE GENOMIC DNA]</scope>
</reference>
<dbReference type="GO" id="GO:0031398">
    <property type="term" value="P:positive regulation of protein ubiquitination"/>
    <property type="evidence" value="ECO:0007669"/>
    <property type="project" value="TreeGrafter"/>
</dbReference>
<dbReference type="GO" id="GO:0043027">
    <property type="term" value="F:cysteine-type endopeptidase inhibitor activity involved in apoptotic process"/>
    <property type="evidence" value="ECO:0007669"/>
    <property type="project" value="TreeGrafter"/>
</dbReference>
<dbReference type="SMART" id="SM00184">
    <property type="entry name" value="RING"/>
    <property type="match status" value="1"/>
</dbReference>
<dbReference type="CDD" id="cd00022">
    <property type="entry name" value="BIR"/>
    <property type="match status" value="2"/>
</dbReference>
<evidence type="ECO:0000256" key="4">
    <source>
        <dbReference type="ARBA" id="ARBA00022833"/>
    </source>
</evidence>
<dbReference type="InterPro" id="IPR050784">
    <property type="entry name" value="IAP"/>
</dbReference>
<keyword evidence="2" id="KW-0479">Metal-binding</keyword>
<feature type="region of interest" description="Disordered" evidence="6">
    <location>
        <begin position="259"/>
        <end position="325"/>
    </location>
</feature>
<evidence type="ECO:0000313" key="9">
    <source>
        <dbReference type="Proteomes" id="UP001497497"/>
    </source>
</evidence>